<keyword evidence="6" id="KW-0418">Kinase</keyword>
<dbReference type="Gene3D" id="3.30.565.10">
    <property type="entry name" value="Histidine kinase-like ATPase, C-terminal domain"/>
    <property type="match status" value="1"/>
</dbReference>
<accession>A0A3P3XSB0</accession>
<protein>
    <recommendedName>
        <fullName evidence="2">histidine kinase</fullName>
        <ecNumber evidence="2">2.7.13.3</ecNumber>
    </recommendedName>
</protein>
<dbReference type="InterPro" id="IPR050482">
    <property type="entry name" value="Sensor_HK_TwoCompSys"/>
</dbReference>
<evidence type="ECO:0000256" key="7">
    <source>
        <dbReference type="ARBA" id="ARBA00022840"/>
    </source>
</evidence>
<dbReference type="EMBL" id="FWDO01000005">
    <property type="protein sequence ID" value="SLM19140.1"/>
    <property type="molecule type" value="Genomic_DNA"/>
</dbReference>
<keyword evidence="8" id="KW-0902">Two-component regulatory system</keyword>
<keyword evidence="4" id="KW-0808">Transferase</keyword>
<evidence type="ECO:0000259" key="10">
    <source>
        <dbReference type="PROSITE" id="PS50109"/>
    </source>
</evidence>
<dbReference type="PANTHER" id="PTHR24421:SF10">
    <property type="entry name" value="NITRATE_NITRITE SENSOR PROTEIN NARQ"/>
    <property type="match status" value="1"/>
</dbReference>
<dbReference type="AlphaFoldDB" id="A0A3P3XSB0"/>
<feature type="transmembrane region" description="Helical" evidence="9">
    <location>
        <begin position="49"/>
        <end position="69"/>
    </location>
</feature>
<dbReference type="InterPro" id="IPR005467">
    <property type="entry name" value="His_kinase_dom"/>
</dbReference>
<dbReference type="PROSITE" id="PS50109">
    <property type="entry name" value="HIS_KIN"/>
    <property type="match status" value="1"/>
</dbReference>
<dbReference type="EC" id="2.7.13.3" evidence="2"/>
<reference evidence="11" key="1">
    <citation type="submission" date="2017-02" db="EMBL/GenBank/DDBJ databases">
        <authorList>
            <person name="Regsiter A."/>
            <person name="William W."/>
        </authorList>
    </citation>
    <scope>NUCLEOTIDE SEQUENCE</scope>
    <source>
        <strain evidence="11">BdmA 4</strain>
    </source>
</reference>
<evidence type="ECO:0000256" key="8">
    <source>
        <dbReference type="ARBA" id="ARBA00023012"/>
    </source>
</evidence>
<evidence type="ECO:0000256" key="6">
    <source>
        <dbReference type="ARBA" id="ARBA00022777"/>
    </source>
</evidence>
<dbReference type="CDD" id="cd16917">
    <property type="entry name" value="HATPase_UhpB-NarQ-NarX-like"/>
    <property type="match status" value="1"/>
</dbReference>
<dbReference type="Gene3D" id="1.20.5.1930">
    <property type="match status" value="1"/>
</dbReference>
<feature type="transmembrane region" description="Helical" evidence="9">
    <location>
        <begin position="163"/>
        <end position="183"/>
    </location>
</feature>
<evidence type="ECO:0000256" key="4">
    <source>
        <dbReference type="ARBA" id="ARBA00022679"/>
    </source>
</evidence>
<feature type="domain" description="Histidine kinase" evidence="10">
    <location>
        <begin position="330"/>
        <end position="423"/>
    </location>
</feature>
<keyword evidence="9" id="KW-0812">Transmembrane</keyword>
<evidence type="ECO:0000256" key="9">
    <source>
        <dbReference type="SAM" id="Phobius"/>
    </source>
</evidence>
<dbReference type="GO" id="GO:0000155">
    <property type="term" value="F:phosphorelay sensor kinase activity"/>
    <property type="evidence" value="ECO:0007669"/>
    <property type="project" value="InterPro"/>
</dbReference>
<evidence type="ECO:0000256" key="2">
    <source>
        <dbReference type="ARBA" id="ARBA00012438"/>
    </source>
</evidence>
<sequence length="437" mass="49247">MASLPSKPHRERDVSRIILMTLFFLFHFMLITQPISFRRGPEGESPADFSLMSALNIAIIGFWFILEVFEFLAWNYKWKNLKYGVTITAVRCIPVLALVAFFPRLIPGMMGFMAPLLTFYLSLVFSQVWSYVVVAIFWLIQLLLFFTAGLSATPPKSDRSYGVVILLYQLMSMMLMFLFAQFWKEDKKNRERQAALTAEIQASQEELKRYASKVSHVVALEERTRIARDIHDNLGHTLTAISIQLNKAEAFFRKDPEVSIQAIVDARSSMHEAMLDIRSTLDTLNAQVEGFDLLSQVQKPLESLRQTGISVLSDIKGSTEGYNISVLLALYRFVQEGVTNILKHAEAHEVNLEIRLDGDQAFAELRDDGRGFDPRAMKNRKNDASGYGLTGLTDRITLVRGTFSVESAPGQGTILKACMPKDPVALIGKENTDGSDR</sequence>
<evidence type="ECO:0000256" key="5">
    <source>
        <dbReference type="ARBA" id="ARBA00022741"/>
    </source>
</evidence>
<gene>
    <name evidence="11" type="ORF">SPIRO4BDMA_50655</name>
</gene>
<evidence type="ECO:0000313" key="11">
    <source>
        <dbReference type="EMBL" id="SLM19140.1"/>
    </source>
</evidence>
<dbReference type="InterPro" id="IPR036890">
    <property type="entry name" value="HATPase_C_sf"/>
</dbReference>
<keyword evidence="9" id="KW-0472">Membrane</keyword>
<proteinExistence type="predicted"/>
<dbReference type="InterPro" id="IPR011712">
    <property type="entry name" value="Sig_transdc_His_kin_sub3_dim/P"/>
</dbReference>
<feature type="transmembrane region" description="Helical" evidence="9">
    <location>
        <begin position="132"/>
        <end position="151"/>
    </location>
</feature>
<feature type="transmembrane region" description="Helical" evidence="9">
    <location>
        <begin position="17"/>
        <end position="37"/>
    </location>
</feature>
<dbReference type="PANTHER" id="PTHR24421">
    <property type="entry name" value="NITRATE/NITRITE SENSOR PROTEIN NARX-RELATED"/>
    <property type="match status" value="1"/>
</dbReference>
<dbReference type="InterPro" id="IPR003594">
    <property type="entry name" value="HATPase_dom"/>
</dbReference>
<keyword evidence="5" id="KW-0547">Nucleotide-binding</keyword>
<dbReference type="Pfam" id="PF02518">
    <property type="entry name" value="HATPase_c"/>
    <property type="match status" value="1"/>
</dbReference>
<name>A0A3P3XSB0_9SPIR</name>
<keyword evidence="9" id="KW-1133">Transmembrane helix</keyword>
<evidence type="ECO:0000256" key="1">
    <source>
        <dbReference type="ARBA" id="ARBA00000085"/>
    </source>
</evidence>
<dbReference type="GO" id="GO:0016020">
    <property type="term" value="C:membrane"/>
    <property type="evidence" value="ECO:0007669"/>
    <property type="project" value="InterPro"/>
</dbReference>
<dbReference type="GO" id="GO:0046983">
    <property type="term" value="F:protein dimerization activity"/>
    <property type="evidence" value="ECO:0007669"/>
    <property type="project" value="InterPro"/>
</dbReference>
<dbReference type="GO" id="GO:0005524">
    <property type="term" value="F:ATP binding"/>
    <property type="evidence" value="ECO:0007669"/>
    <property type="project" value="UniProtKB-KW"/>
</dbReference>
<evidence type="ECO:0000256" key="3">
    <source>
        <dbReference type="ARBA" id="ARBA00022553"/>
    </source>
</evidence>
<organism evidence="11">
    <name type="scientific">uncultured spirochete</name>
    <dbReference type="NCBI Taxonomy" id="156406"/>
    <lineage>
        <taxon>Bacteria</taxon>
        <taxon>Pseudomonadati</taxon>
        <taxon>Spirochaetota</taxon>
        <taxon>Spirochaetia</taxon>
        <taxon>Spirochaetales</taxon>
        <taxon>environmental samples</taxon>
    </lineage>
</organism>
<dbReference type="SUPFAM" id="SSF55874">
    <property type="entry name" value="ATPase domain of HSP90 chaperone/DNA topoisomerase II/histidine kinase"/>
    <property type="match status" value="1"/>
</dbReference>
<keyword evidence="3" id="KW-0597">Phosphoprotein</keyword>
<keyword evidence="7" id="KW-0067">ATP-binding</keyword>
<comment type="catalytic activity">
    <reaction evidence="1">
        <text>ATP + protein L-histidine = ADP + protein N-phospho-L-histidine.</text>
        <dbReference type="EC" id="2.7.13.3"/>
    </reaction>
</comment>
<dbReference type="Pfam" id="PF07730">
    <property type="entry name" value="HisKA_3"/>
    <property type="match status" value="1"/>
</dbReference>